<dbReference type="InterPro" id="IPR034282">
    <property type="entry name" value="CuRO_2_CopA"/>
</dbReference>
<dbReference type="InterPro" id="IPR034279">
    <property type="entry name" value="CuRO_3_CopA"/>
</dbReference>
<keyword evidence="2" id="KW-0560">Oxidoreductase</keyword>
<dbReference type="InterPro" id="IPR045087">
    <property type="entry name" value="Cu-oxidase_fam"/>
</dbReference>
<dbReference type="eggNOG" id="COG2132">
    <property type="taxonomic scope" value="Bacteria"/>
</dbReference>
<evidence type="ECO:0000313" key="9">
    <source>
        <dbReference type="Proteomes" id="UP000013148"/>
    </source>
</evidence>
<keyword evidence="9" id="KW-1185">Reference proteome</keyword>
<evidence type="ECO:0000256" key="3">
    <source>
        <dbReference type="ARBA" id="ARBA00023008"/>
    </source>
</evidence>
<dbReference type="PATRIC" id="fig|1217656.3.peg.629"/>
<accession>N8YHV2</accession>
<dbReference type="PANTHER" id="PTHR11709:SF394">
    <property type="entry name" value="FI03373P-RELATED"/>
    <property type="match status" value="1"/>
</dbReference>
<dbReference type="InterPro" id="IPR001117">
    <property type="entry name" value="Cu-oxidase_2nd"/>
</dbReference>
<organism evidence="8 9">
    <name type="scientific">Acinetobacter guillouiae NIPH 991</name>
    <dbReference type="NCBI Taxonomy" id="1217656"/>
    <lineage>
        <taxon>Bacteria</taxon>
        <taxon>Pseudomonadati</taxon>
        <taxon>Pseudomonadota</taxon>
        <taxon>Gammaproteobacteria</taxon>
        <taxon>Moraxellales</taxon>
        <taxon>Moraxellaceae</taxon>
        <taxon>Acinetobacter</taxon>
    </lineage>
</organism>
<reference evidence="8 9" key="1">
    <citation type="submission" date="2013-02" db="EMBL/GenBank/DDBJ databases">
        <title>The Genome Sequence of Acinetobacter guillouiae NIPH 991.</title>
        <authorList>
            <consortium name="The Broad Institute Genome Sequencing Platform"/>
            <consortium name="The Broad Institute Genome Sequencing Center for Infectious Disease"/>
            <person name="Cerqueira G."/>
            <person name="Feldgarden M."/>
            <person name="Courvalin P."/>
            <person name="Perichon B."/>
            <person name="Grillot-Courvalin C."/>
            <person name="Clermont D."/>
            <person name="Rocha E."/>
            <person name="Yoon E.-J."/>
            <person name="Nemec A."/>
            <person name="Walker B."/>
            <person name="Young S.K."/>
            <person name="Zeng Q."/>
            <person name="Gargeya S."/>
            <person name="Fitzgerald M."/>
            <person name="Haas B."/>
            <person name="Abouelleil A."/>
            <person name="Alvarado L."/>
            <person name="Arachchi H.M."/>
            <person name="Berlin A.M."/>
            <person name="Chapman S.B."/>
            <person name="Dewar J."/>
            <person name="Goldberg J."/>
            <person name="Griggs A."/>
            <person name="Gujja S."/>
            <person name="Hansen M."/>
            <person name="Howarth C."/>
            <person name="Imamovic A."/>
            <person name="Larimer J."/>
            <person name="McCowan C."/>
            <person name="Murphy C."/>
            <person name="Neiman D."/>
            <person name="Pearson M."/>
            <person name="Priest M."/>
            <person name="Roberts A."/>
            <person name="Saif S."/>
            <person name="Shea T."/>
            <person name="Sisk P."/>
            <person name="Sykes S."/>
            <person name="Wortman J."/>
            <person name="Nusbaum C."/>
            <person name="Birren B."/>
        </authorList>
    </citation>
    <scope>NUCLEOTIDE SEQUENCE [LARGE SCALE GENOMIC DNA]</scope>
    <source>
        <strain evidence="8 9">NIPH 991</strain>
    </source>
</reference>
<evidence type="ECO:0000256" key="1">
    <source>
        <dbReference type="ARBA" id="ARBA00022723"/>
    </source>
</evidence>
<evidence type="ECO:0000259" key="5">
    <source>
        <dbReference type="Pfam" id="PF00394"/>
    </source>
</evidence>
<gene>
    <name evidence="8" type="ORF">F964_00645</name>
</gene>
<feature type="domain" description="Plastocyanin-like" evidence="6">
    <location>
        <begin position="606"/>
        <end position="720"/>
    </location>
</feature>
<feature type="domain" description="Plastocyanin-like" evidence="7">
    <location>
        <begin position="41"/>
        <end position="151"/>
    </location>
</feature>
<sequence>MFIQLSQKRLAQSLVATLCLVSSTWGIAAIKEYQLSIDEGIVNVTGKSVKRITVNGQFPAPLLEFEEGDEAVIRVKNNLKNQDSSIHWHGLLLPGIMDGVPGFNGYNGIKPNEEFVYKFKVRQSGTYWYHAHSKGQEQDGLYGSLVIYPKNKKPLAAHERTERDYVVMLSDFHEQTSDQIQKNLKVSAEYYQNRRETLGDVWKQLQRDGLKATWSDRKMWNQMRMLKTDMSDVTGYTFLVNGKTPEQNWTGLFKPNEKVRLRFVNASAMSFFDVRIPQLKMTVVSADGQPVKPVAVDEFRIGTAETYDVIVEPKTNHYQIEAESIDRSGFAIGTLHNELTAKSAAIHMPAARPRAVLTMEDMGGHGGGGMDHSKMSMGDMSGMDHSKMNTKDMQSMDHSKMNANEMQGMDHSKMNANDMQGMDHSKMNADDMQGMDHSKMNANDMQGMDHSKMNANDMQGMDHSKMNADDMQGMDHSKMNADAMQGMDHSKMNADDMQGMDHSKMNADAMQGMDHSKMNADDMQGMDHSKMNADDMQGMDHSKMNANDTQAMDHSQHRNSSAAQKNDQVVYGWANASTPQGDKALQYSDLKSLTPQPDTRDATSELVIRLGGTMERYVWTINGKKFSDAEPLKVKYGERIRIKFINDSMMAHPMHLHGMFMQLENGQPAVDMPNKHTIVVPPAKTVTALLTADELGEWAIHCHLLYHMSAGMMNKLIVANVSDGKVSTQPVQTTNTTQKAEVKGDEHANH</sequence>
<dbReference type="PROSITE" id="PS00079">
    <property type="entry name" value="MULTICOPPER_OXIDASE1"/>
    <property type="match status" value="1"/>
</dbReference>
<keyword evidence="3" id="KW-0186">Copper</keyword>
<dbReference type="Gene3D" id="2.60.40.420">
    <property type="entry name" value="Cupredoxins - blue copper proteins"/>
    <property type="match status" value="3"/>
</dbReference>
<feature type="region of interest" description="Disordered" evidence="4">
    <location>
        <begin position="727"/>
        <end position="750"/>
    </location>
</feature>
<dbReference type="InterPro" id="IPR011706">
    <property type="entry name" value="Cu-oxidase_C"/>
</dbReference>
<dbReference type="InterPro" id="IPR002355">
    <property type="entry name" value="Cu_oxidase_Cu_BS"/>
</dbReference>
<dbReference type="CDD" id="cd13896">
    <property type="entry name" value="CuRO_3_CopA"/>
    <property type="match status" value="1"/>
</dbReference>
<dbReference type="EMBL" id="APPJ01000004">
    <property type="protein sequence ID" value="ENV18845.1"/>
    <property type="molecule type" value="Genomic_DNA"/>
</dbReference>
<dbReference type="Pfam" id="PF07731">
    <property type="entry name" value="Cu-oxidase_2"/>
    <property type="match status" value="1"/>
</dbReference>
<protein>
    <recommendedName>
        <fullName evidence="10">Copper-resistance protein, CopA family</fullName>
    </recommendedName>
</protein>
<dbReference type="HOGENOM" id="CLU_009100_5_2_6"/>
<evidence type="ECO:0008006" key="10">
    <source>
        <dbReference type="Google" id="ProtNLM"/>
    </source>
</evidence>
<proteinExistence type="predicted"/>
<dbReference type="GO" id="GO:0005507">
    <property type="term" value="F:copper ion binding"/>
    <property type="evidence" value="ECO:0007669"/>
    <property type="project" value="InterPro"/>
</dbReference>
<dbReference type="Proteomes" id="UP000013148">
    <property type="component" value="Unassembled WGS sequence"/>
</dbReference>
<dbReference type="InterPro" id="IPR011707">
    <property type="entry name" value="Cu-oxidase-like_N"/>
</dbReference>
<dbReference type="GO" id="GO:0016491">
    <property type="term" value="F:oxidoreductase activity"/>
    <property type="evidence" value="ECO:0007669"/>
    <property type="project" value="UniProtKB-KW"/>
</dbReference>
<dbReference type="AlphaFoldDB" id="N8YHV2"/>
<evidence type="ECO:0000313" key="8">
    <source>
        <dbReference type="EMBL" id="ENV18845.1"/>
    </source>
</evidence>
<dbReference type="Pfam" id="PF00394">
    <property type="entry name" value="Cu-oxidase"/>
    <property type="match status" value="1"/>
</dbReference>
<feature type="domain" description="Plastocyanin-like" evidence="5">
    <location>
        <begin position="198"/>
        <end position="323"/>
    </location>
</feature>
<dbReference type="InterPro" id="IPR033138">
    <property type="entry name" value="Cu_oxidase_CS"/>
</dbReference>
<feature type="compositionally biased region" description="Basic and acidic residues" evidence="4">
    <location>
        <begin position="740"/>
        <end position="750"/>
    </location>
</feature>
<feature type="compositionally biased region" description="Polar residues" evidence="4">
    <location>
        <begin position="727"/>
        <end position="739"/>
    </location>
</feature>
<dbReference type="CDD" id="cd13874">
    <property type="entry name" value="CuRO_2_CopA"/>
    <property type="match status" value="1"/>
</dbReference>
<evidence type="ECO:0000259" key="6">
    <source>
        <dbReference type="Pfam" id="PF07731"/>
    </source>
</evidence>
<dbReference type="SUPFAM" id="SSF49503">
    <property type="entry name" value="Cupredoxins"/>
    <property type="match status" value="3"/>
</dbReference>
<dbReference type="InterPro" id="IPR008972">
    <property type="entry name" value="Cupredoxin"/>
</dbReference>
<keyword evidence="1" id="KW-0479">Metal-binding</keyword>
<dbReference type="RefSeq" id="WP_004817600.1">
    <property type="nucleotide sequence ID" value="NZ_KB849455.1"/>
</dbReference>
<name>N8YHV2_ACIGI</name>
<evidence type="ECO:0000256" key="4">
    <source>
        <dbReference type="SAM" id="MobiDB-lite"/>
    </source>
</evidence>
<evidence type="ECO:0000259" key="7">
    <source>
        <dbReference type="Pfam" id="PF07732"/>
    </source>
</evidence>
<comment type="caution">
    <text evidence="8">The sequence shown here is derived from an EMBL/GenBank/DDBJ whole genome shotgun (WGS) entry which is preliminary data.</text>
</comment>
<dbReference type="Pfam" id="PF07732">
    <property type="entry name" value="Cu-oxidase_3"/>
    <property type="match status" value="1"/>
</dbReference>
<dbReference type="PROSITE" id="PS00080">
    <property type="entry name" value="MULTICOPPER_OXIDASE2"/>
    <property type="match status" value="1"/>
</dbReference>
<evidence type="ECO:0000256" key="2">
    <source>
        <dbReference type="ARBA" id="ARBA00023002"/>
    </source>
</evidence>
<dbReference type="PANTHER" id="PTHR11709">
    <property type="entry name" value="MULTI-COPPER OXIDASE"/>
    <property type="match status" value="1"/>
</dbReference>